<comment type="caution">
    <text evidence="2">The sequence shown here is derived from an EMBL/GenBank/DDBJ whole genome shotgun (WGS) entry which is preliminary data.</text>
</comment>
<evidence type="ECO:0008006" key="4">
    <source>
        <dbReference type="Google" id="ProtNLM"/>
    </source>
</evidence>
<dbReference type="EMBL" id="AMZH03003243">
    <property type="protein sequence ID" value="RRT72942.1"/>
    <property type="molecule type" value="Genomic_DNA"/>
</dbReference>
<protein>
    <recommendedName>
        <fullName evidence="4">Secreted protein</fullName>
    </recommendedName>
</protein>
<reference evidence="2 3" key="1">
    <citation type="journal article" date="2014" name="Agronomy (Basel)">
        <title>A Draft Genome Sequence for Ensete ventricosum, the Drought-Tolerant Tree Against Hunger.</title>
        <authorList>
            <person name="Harrison J."/>
            <person name="Moore K.A."/>
            <person name="Paszkiewicz K."/>
            <person name="Jones T."/>
            <person name="Grant M."/>
            <person name="Ambacheew D."/>
            <person name="Muzemil S."/>
            <person name="Studholme D.J."/>
        </authorList>
    </citation>
    <scope>NUCLEOTIDE SEQUENCE [LARGE SCALE GENOMIC DNA]</scope>
</reference>
<sequence>MLCVVFIADIISSQAVGANLDFPGRLFWRWNVTRGRKTALLRLRWRYLLTSLWNSPCVDEPREIIRRIHGDFFSRHSDGDCRKLLLTKPKD</sequence>
<evidence type="ECO:0000313" key="2">
    <source>
        <dbReference type="EMBL" id="RRT72942.1"/>
    </source>
</evidence>
<feature type="signal peptide" evidence="1">
    <location>
        <begin position="1"/>
        <end position="17"/>
    </location>
</feature>
<accession>A0A427A9N5</accession>
<dbReference type="Proteomes" id="UP000287651">
    <property type="component" value="Unassembled WGS sequence"/>
</dbReference>
<proteinExistence type="predicted"/>
<dbReference type="AlphaFoldDB" id="A0A427A9N5"/>
<keyword evidence="1" id="KW-0732">Signal</keyword>
<name>A0A427A9N5_ENSVE</name>
<evidence type="ECO:0000256" key="1">
    <source>
        <dbReference type="SAM" id="SignalP"/>
    </source>
</evidence>
<organism evidence="2 3">
    <name type="scientific">Ensete ventricosum</name>
    <name type="common">Abyssinian banana</name>
    <name type="synonym">Musa ensete</name>
    <dbReference type="NCBI Taxonomy" id="4639"/>
    <lineage>
        <taxon>Eukaryota</taxon>
        <taxon>Viridiplantae</taxon>
        <taxon>Streptophyta</taxon>
        <taxon>Embryophyta</taxon>
        <taxon>Tracheophyta</taxon>
        <taxon>Spermatophyta</taxon>
        <taxon>Magnoliopsida</taxon>
        <taxon>Liliopsida</taxon>
        <taxon>Zingiberales</taxon>
        <taxon>Musaceae</taxon>
        <taxon>Ensete</taxon>
    </lineage>
</organism>
<gene>
    <name evidence="2" type="ORF">B296_00003741</name>
</gene>
<feature type="chain" id="PRO_5019063284" description="Secreted protein" evidence="1">
    <location>
        <begin position="18"/>
        <end position="91"/>
    </location>
</feature>
<evidence type="ECO:0000313" key="3">
    <source>
        <dbReference type="Proteomes" id="UP000287651"/>
    </source>
</evidence>